<evidence type="ECO:0000313" key="3">
    <source>
        <dbReference type="EMBL" id="KAG6517394.1"/>
    </source>
</evidence>
<sequence>MMTRAAVGIRVPCPEMAAEGMAGRMRRTQSSPQLRCSLAVVRSTASPTASLKSGMSVGALFPFGGIISNRIRSFMFEAEEEEESASAGELRLVEEIEADAGTEIRQRANWVSRILELRRRWRDRQRRQQQPSDAKGEDEVEREVAGEEDGYCGVSYDDMSPEEANGNQGEWDRESFARLLQPAAWSDTMLFSQLAFLCTKAYKIADIKVEELRAWYGLEFVTSSLETKSAAAIRAKLEVDSTRPPPSSPVASSLAYEVAASAASYVHSGAKVNVPLAGGSGVVGSCFPSESCSDAGTTNIRSYKNPEVAACVAASTMTAVVAAEAAVRQEAAKDLRSLHSSPCEWFVCDEARSRTRCFVIQGSDSLASWQANLFFEPTKFERMDVLVHRGIYEAAKGIYEQFLPEVAEHLRRYGDGARFRFTGHSLGGSLCILVAFMLLARGNVERRHLHPVVTFGTPSVFCGGERVLQALGLDDGFVLSVMMHLDIVPRAFSCDYPDQVAQLLKRLNGAFRSHPCLNNQALFLLQSLLPSIGLLLTCDLVLQKVLYSPLGRTYILQPDDQSSPYHPLLPQDSALYVFDGKHTGKEEGPSQAAAASASALRAFINSPHPLETLSDPRAYGSEGTILRDHDSSNYARAIAGLIRRHNKHLRRRSRKQRLEQWWPLLTSAAAGSCAGHQNPILQKPAQLVPNEVAITTTKGF</sequence>
<dbReference type="SUPFAM" id="SSF53474">
    <property type="entry name" value="alpha/beta-Hydrolases"/>
    <property type="match status" value="1"/>
</dbReference>
<organism evidence="3 4">
    <name type="scientific">Zingiber officinale</name>
    <name type="common">Ginger</name>
    <name type="synonym">Amomum zingiber</name>
    <dbReference type="NCBI Taxonomy" id="94328"/>
    <lineage>
        <taxon>Eukaryota</taxon>
        <taxon>Viridiplantae</taxon>
        <taxon>Streptophyta</taxon>
        <taxon>Embryophyta</taxon>
        <taxon>Tracheophyta</taxon>
        <taxon>Spermatophyta</taxon>
        <taxon>Magnoliopsida</taxon>
        <taxon>Liliopsida</taxon>
        <taxon>Zingiberales</taxon>
        <taxon>Zingiberaceae</taxon>
        <taxon>Zingiber</taxon>
    </lineage>
</organism>
<proteinExistence type="predicted"/>
<dbReference type="GO" id="GO:0006629">
    <property type="term" value="P:lipid metabolic process"/>
    <property type="evidence" value="ECO:0007669"/>
    <property type="project" value="InterPro"/>
</dbReference>
<keyword evidence="4" id="KW-1185">Reference proteome</keyword>
<evidence type="ECO:0000259" key="2">
    <source>
        <dbReference type="Pfam" id="PF01764"/>
    </source>
</evidence>
<dbReference type="InterPro" id="IPR043367">
    <property type="entry name" value="PLIP1/2/3"/>
</dbReference>
<comment type="caution">
    <text evidence="3">The sequence shown here is derived from an EMBL/GenBank/DDBJ whole genome shotgun (WGS) entry which is preliminary data.</text>
</comment>
<reference evidence="3 4" key="1">
    <citation type="submission" date="2020-08" db="EMBL/GenBank/DDBJ databases">
        <title>Plant Genome Project.</title>
        <authorList>
            <person name="Zhang R.-G."/>
        </authorList>
    </citation>
    <scope>NUCLEOTIDE SEQUENCE [LARGE SCALE GENOMIC DNA]</scope>
    <source>
        <tissue evidence="3">Rhizome</tissue>
    </source>
</reference>
<dbReference type="CDD" id="cd00519">
    <property type="entry name" value="Lipase_3"/>
    <property type="match status" value="1"/>
</dbReference>
<dbReference type="Gene3D" id="3.40.50.1820">
    <property type="entry name" value="alpha/beta hydrolase"/>
    <property type="match status" value="1"/>
</dbReference>
<protein>
    <recommendedName>
        <fullName evidence="2">Fungal lipase-type domain-containing protein</fullName>
    </recommendedName>
</protein>
<dbReference type="PANTHER" id="PTHR46483:SF1">
    <property type="entry name" value="PHOSPHOLIPASE A1 PLIP1, CHLOROPLASTIC"/>
    <property type="match status" value="1"/>
</dbReference>
<feature type="region of interest" description="Disordered" evidence="1">
    <location>
        <begin position="125"/>
        <end position="170"/>
    </location>
</feature>
<dbReference type="EMBL" id="JACMSC010000006">
    <property type="protein sequence ID" value="KAG6517394.1"/>
    <property type="molecule type" value="Genomic_DNA"/>
</dbReference>
<dbReference type="InterPro" id="IPR002921">
    <property type="entry name" value="Fungal_lipase-type"/>
</dbReference>
<dbReference type="GO" id="GO:0008970">
    <property type="term" value="F:phospholipase A1 activity"/>
    <property type="evidence" value="ECO:0007669"/>
    <property type="project" value="InterPro"/>
</dbReference>
<dbReference type="AlphaFoldDB" id="A0A8J5H651"/>
<feature type="compositionally biased region" description="Basic and acidic residues" evidence="1">
    <location>
        <begin position="134"/>
        <end position="145"/>
    </location>
</feature>
<dbReference type="InterPro" id="IPR029058">
    <property type="entry name" value="AB_hydrolase_fold"/>
</dbReference>
<evidence type="ECO:0000313" key="4">
    <source>
        <dbReference type="Proteomes" id="UP000734854"/>
    </source>
</evidence>
<accession>A0A8J5H651</accession>
<gene>
    <name evidence="3" type="ORF">ZIOFF_020780</name>
</gene>
<feature type="domain" description="Fungal lipase-type" evidence="2">
    <location>
        <begin position="358"/>
        <end position="495"/>
    </location>
</feature>
<dbReference type="Pfam" id="PF01764">
    <property type="entry name" value="Lipase_3"/>
    <property type="match status" value="1"/>
</dbReference>
<evidence type="ECO:0000256" key="1">
    <source>
        <dbReference type="SAM" id="MobiDB-lite"/>
    </source>
</evidence>
<name>A0A8J5H651_ZINOF</name>
<dbReference type="PANTHER" id="PTHR46483">
    <property type="entry name" value="PHOSPHOLIPASE A1 PLIP2, CHLOROPLASTIC"/>
    <property type="match status" value="1"/>
</dbReference>
<dbReference type="Proteomes" id="UP000734854">
    <property type="component" value="Unassembled WGS sequence"/>
</dbReference>